<evidence type="ECO:0000256" key="1">
    <source>
        <dbReference type="SAM" id="MobiDB-lite"/>
    </source>
</evidence>
<reference evidence="2 3" key="1">
    <citation type="submission" date="2023-11" db="EMBL/GenBank/DDBJ databases">
        <authorList>
            <person name="Val-Calvo J."/>
            <person name="Scortti M."/>
            <person name="Vazquez-Boland J."/>
        </authorList>
    </citation>
    <scope>NUCLEOTIDE SEQUENCE [LARGE SCALE GENOMIC DNA]</scope>
    <source>
        <strain evidence="2 3">DSM 46662</strain>
    </source>
</reference>
<feature type="region of interest" description="Disordered" evidence="1">
    <location>
        <begin position="1"/>
        <end position="20"/>
    </location>
</feature>
<evidence type="ECO:0000313" key="3">
    <source>
        <dbReference type="Proteomes" id="UP001629744"/>
    </source>
</evidence>
<comment type="caution">
    <text evidence="2">The sequence shown here is derived from an EMBL/GenBank/DDBJ whole genome shotgun (WGS) entry which is preliminary data.</text>
</comment>
<keyword evidence="3" id="KW-1185">Reference proteome</keyword>
<protein>
    <recommendedName>
        <fullName evidence="4">DUF3263 domain-containing protein</fullName>
    </recommendedName>
</protein>
<proteinExistence type="predicted"/>
<organism evidence="2 3">
    <name type="scientific">Prescottella soli</name>
    <dbReference type="NCBI Taxonomy" id="1543852"/>
    <lineage>
        <taxon>Bacteria</taxon>
        <taxon>Bacillati</taxon>
        <taxon>Actinomycetota</taxon>
        <taxon>Actinomycetes</taxon>
        <taxon>Mycobacteriales</taxon>
        <taxon>Nocardiaceae</taxon>
        <taxon>Prescottella</taxon>
    </lineage>
</organism>
<dbReference type="EMBL" id="JBDLNU010000011">
    <property type="protein sequence ID" value="MFM1731532.1"/>
    <property type="molecule type" value="Genomic_DNA"/>
</dbReference>
<sequence length="108" mass="12081">MTADTNARPRISRGSGDFNMHDHNYNYMVTFAKKRRHWGGGSGKDILTEFGLSQSEYFRQLQSLLDQRIGAAADLPEGLREELTAICQQRLGRLSVPTANRPSPTQAT</sequence>
<evidence type="ECO:0000313" key="2">
    <source>
        <dbReference type="EMBL" id="MFM1731532.1"/>
    </source>
</evidence>
<dbReference type="RefSeq" id="WP_348603657.1">
    <property type="nucleotide sequence ID" value="NZ_CP157276.1"/>
</dbReference>
<dbReference type="Proteomes" id="UP001629744">
    <property type="component" value="Unassembled WGS sequence"/>
</dbReference>
<gene>
    <name evidence="2" type="ORF">ABEU19_000023</name>
</gene>
<name>A0ABW9G1N3_9NOCA</name>
<evidence type="ECO:0008006" key="4">
    <source>
        <dbReference type="Google" id="ProtNLM"/>
    </source>
</evidence>
<accession>A0ABW9G1N3</accession>